<evidence type="ECO:0000256" key="2">
    <source>
        <dbReference type="ARBA" id="ARBA00009765"/>
    </source>
</evidence>
<comment type="subcellular location">
    <subcellularLocation>
        <location evidence="1">Cell membrane</location>
        <topology evidence="1">Multi-pass membrane protein</topology>
    </subcellularLocation>
    <subcellularLocation>
        <location evidence="8">Membrane</location>
        <topology evidence="8">Multi-pass membrane protein</topology>
    </subcellularLocation>
</comment>
<keyword evidence="4 8" id="KW-1003">Cell membrane</keyword>
<evidence type="ECO:0000256" key="1">
    <source>
        <dbReference type="ARBA" id="ARBA00004651"/>
    </source>
</evidence>
<feature type="region of interest" description="Disordered" evidence="9">
    <location>
        <begin position="1"/>
        <end position="43"/>
    </location>
</feature>
<gene>
    <name evidence="8 10" type="primary">corA</name>
    <name evidence="10" type="ORF">E6K80_05980</name>
</gene>
<name>A0A538U5Y4_UNCEI</name>
<dbReference type="CDD" id="cd12822">
    <property type="entry name" value="TmCorA-like"/>
    <property type="match status" value="1"/>
</dbReference>
<organism evidence="10 11">
    <name type="scientific">Eiseniibacteriota bacterium</name>
    <dbReference type="NCBI Taxonomy" id="2212470"/>
    <lineage>
        <taxon>Bacteria</taxon>
        <taxon>Candidatus Eiseniibacteriota</taxon>
    </lineage>
</organism>
<evidence type="ECO:0000256" key="4">
    <source>
        <dbReference type="ARBA" id="ARBA00022475"/>
    </source>
</evidence>
<dbReference type="AlphaFoldDB" id="A0A538U5Y4"/>
<evidence type="ECO:0000256" key="5">
    <source>
        <dbReference type="ARBA" id="ARBA00022692"/>
    </source>
</evidence>
<keyword evidence="6 8" id="KW-1133">Transmembrane helix</keyword>
<dbReference type="Pfam" id="PF01544">
    <property type="entry name" value="CorA"/>
    <property type="match status" value="1"/>
</dbReference>
<feature type="compositionally biased region" description="Basic and acidic residues" evidence="9">
    <location>
        <begin position="22"/>
        <end position="37"/>
    </location>
</feature>
<keyword evidence="3 8" id="KW-0813">Transport</keyword>
<evidence type="ECO:0000256" key="8">
    <source>
        <dbReference type="RuleBase" id="RU362010"/>
    </source>
</evidence>
<dbReference type="NCBIfam" id="TIGR00383">
    <property type="entry name" value="corA"/>
    <property type="match status" value="1"/>
</dbReference>
<keyword evidence="7 8" id="KW-0472">Membrane</keyword>
<dbReference type="GO" id="GO:0000287">
    <property type="term" value="F:magnesium ion binding"/>
    <property type="evidence" value="ECO:0007669"/>
    <property type="project" value="TreeGrafter"/>
</dbReference>
<comment type="caution">
    <text evidence="10">The sequence shown here is derived from an EMBL/GenBank/DDBJ whole genome shotgun (WGS) entry which is preliminary data.</text>
</comment>
<dbReference type="SUPFAM" id="SSF144083">
    <property type="entry name" value="Magnesium transport protein CorA, transmembrane region"/>
    <property type="match status" value="1"/>
</dbReference>
<dbReference type="InterPro" id="IPR045861">
    <property type="entry name" value="CorA_cytoplasmic_dom"/>
</dbReference>
<keyword evidence="5 8" id="KW-0812">Transmembrane</keyword>
<dbReference type="InterPro" id="IPR045863">
    <property type="entry name" value="CorA_TM1_TM2"/>
</dbReference>
<dbReference type="InterPro" id="IPR004488">
    <property type="entry name" value="Mg/Co-transport_prot_CorA"/>
</dbReference>
<evidence type="ECO:0000256" key="9">
    <source>
        <dbReference type="SAM" id="MobiDB-lite"/>
    </source>
</evidence>
<dbReference type="GO" id="GO:0050897">
    <property type="term" value="F:cobalt ion binding"/>
    <property type="evidence" value="ECO:0007669"/>
    <property type="project" value="TreeGrafter"/>
</dbReference>
<dbReference type="GO" id="GO:0005886">
    <property type="term" value="C:plasma membrane"/>
    <property type="evidence" value="ECO:0007669"/>
    <property type="project" value="UniProtKB-SubCell"/>
</dbReference>
<evidence type="ECO:0000313" key="10">
    <source>
        <dbReference type="EMBL" id="TMQ71313.1"/>
    </source>
</evidence>
<evidence type="ECO:0000256" key="3">
    <source>
        <dbReference type="ARBA" id="ARBA00022448"/>
    </source>
</evidence>
<dbReference type="PANTHER" id="PTHR46494:SF1">
    <property type="entry name" value="CORA FAMILY METAL ION TRANSPORTER (EUROFUNG)"/>
    <property type="match status" value="1"/>
</dbReference>
<dbReference type="Proteomes" id="UP000319836">
    <property type="component" value="Unassembled WGS sequence"/>
</dbReference>
<dbReference type="GO" id="GO:0015095">
    <property type="term" value="F:magnesium ion transmembrane transporter activity"/>
    <property type="evidence" value="ECO:0007669"/>
    <property type="project" value="UniProtKB-UniRule"/>
</dbReference>
<evidence type="ECO:0000256" key="7">
    <source>
        <dbReference type="ARBA" id="ARBA00023136"/>
    </source>
</evidence>
<dbReference type="PANTHER" id="PTHR46494">
    <property type="entry name" value="CORA FAMILY METAL ION TRANSPORTER (EUROFUNG)"/>
    <property type="match status" value="1"/>
</dbReference>
<evidence type="ECO:0000256" key="6">
    <source>
        <dbReference type="ARBA" id="ARBA00022989"/>
    </source>
</evidence>
<comment type="function">
    <text evidence="8">Mediates influx of magnesium ions.</text>
</comment>
<protein>
    <recommendedName>
        <fullName evidence="8">Magnesium transport protein CorA</fullName>
    </recommendedName>
</protein>
<reference evidence="10 11" key="1">
    <citation type="journal article" date="2019" name="Nat. Microbiol.">
        <title>Mediterranean grassland soil C-N compound turnover is dependent on rainfall and depth, and is mediated by genomically divergent microorganisms.</title>
        <authorList>
            <person name="Diamond S."/>
            <person name="Andeer P.F."/>
            <person name="Li Z."/>
            <person name="Crits-Christoph A."/>
            <person name="Burstein D."/>
            <person name="Anantharaman K."/>
            <person name="Lane K.R."/>
            <person name="Thomas B.C."/>
            <person name="Pan C."/>
            <person name="Northen T.R."/>
            <person name="Banfield J.F."/>
        </authorList>
    </citation>
    <scope>NUCLEOTIDE SEQUENCE [LARGE SCALE GENOMIC DNA]</scope>
    <source>
        <strain evidence="10">WS_10</strain>
    </source>
</reference>
<proteinExistence type="inferred from homology"/>
<dbReference type="SUPFAM" id="SSF143865">
    <property type="entry name" value="CorA soluble domain-like"/>
    <property type="match status" value="1"/>
</dbReference>
<keyword evidence="8" id="KW-0406">Ion transport</keyword>
<dbReference type="Gene3D" id="1.20.58.340">
    <property type="entry name" value="Magnesium transport protein CorA, transmembrane region"/>
    <property type="match status" value="2"/>
</dbReference>
<feature type="transmembrane region" description="Helical" evidence="8">
    <location>
        <begin position="339"/>
        <end position="358"/>
    </location>
</feature>
<evidence type="ECO:0000313" key="11">
    <source>
        <dbReference type="Proteomes" id="UP000319836"/>
    </source>
</evidence>
<feature type="transmembrane region" description="Helical" evidence="8">
    <location>
        <begin position="307"/>
        <end position="327"/>
    </location>
</feature>
<dbReference type="GO" id="GO:0015087">
    <property type="term" value="F:cobalt ion transmembrane transporter activity"/>
    <property type="evidence" value="ECO:0007669"/>
    <property type="project" value="UniProtKB-UniRule"/>
</dbReference>
<comment type="similarity">
    <text evidence="2 8">Belongs to the CorA metal ion transporter (MIT) (TC 1.A.35) family.</text>
</comment>
<accession>A0A538U5Y4</accession>
<keyword evidence="8" id="KW-0460">Magnesium</keyword>
<sequence length="364" mass="41351">MPATGDPDGGHARRRLCPPPGRHGEDPRPHVSDRDPSRGAPPRAGAMIRAWLADAQDAREVDPDEAVRAARAGSGSVWIDFDCEDREVLARVLAPLQIHPLAIEDMVAEINRPKFDDYGSYLYVVVHSARWEKDDRPTLRELDLLVSEHFLVTYHDGTTRSVAAAHEVLPRRPDLLTRGPAHLLHFLLDVLVDHYMPIMDRLADEIDQLEHTVFRAGDKVVHPRILRLKRGMAALRRIVGPQRDTILALTRDEFRAIPPDMRPYLRDVYDRLARVNDLLDSFRDEVAGLLDLHVSIVSNRLNQIIKVLTVIATLGLPLTVVTGYYGMNFPLAEYHWKHGELYVIGLLAGLVGGTWWYLKYRRWI</sequence>
<dbReference type="Gene3D" id="3.30.460.20">
    <property type="entry name" value="CorA soluble domain-like"/>
    <property type="match status" value="1"/>
</dbReference>
<dbReference type="EMBL" id="VBPA01000133">
    <property type="protein sequence ID" value="TMQ71313.1"/>
    <property type="molecule type" value="Genomic_DNA"/>
</dbReference>
<dbReference type="InterPro" id="IPR002523">
    <property type="entry name" value="MgTranspt_CorA/ZnTranspt_ZntB"/>
</dbReference>